<evidence type="ECO:0000256" key="1">
    <source>
        <dbReference type="ARBA" id="ARBA00001947"/>
    </source>
</evidence>
<dbReference type="InterPro" id="IPR001261">
    <property type="entry name" value="ArgE/DapE_CS"/>
</dbReference>
<dbReference type="SUPFAM" id="SSF53187">
    <property type="entry name" value="Zn-dependent exopeptidases"/>
    <property type="match status" value="1"/>
</dbReference>
<keyword evidence="3" id="KW-0378">Hydrolase</keyword>
<evidence type="ECO:0000256" key="5">
    <source>
        <dbReference type="SAM" id="MobiDB-lite"/>
    </source>
</evidence>
<dbReference type="PROSITE" id="PS00759">
    <property type="entry name" value="ARGE_DAPE_CPG2_2"/>
    <property type="match status" value="1"/>
</dbReference>
<dbReference type="GO" id="GO:0016787">
    <property type="term" value="F:hydrolase activity"/>
    <property type="evidence" value="ECO:0007669"/>
    <property type="project" value="UniProtKB-KW"/>
</dbReference>
<protein>
    <submittedName>
        <fullName evidence="7">M20 family metallopeptidase</fullName>
    </submittedName>
</protein>
<dbReference type="Pfam" id="PF07687">
    <property type="entry name" value="M20_dimer"/>
    <property type="match status" value="1"/>
</dbReference>
<feature type="domain" description="Peptidase M20 dimerisation" evidence="6">
    <location>
        <begin position="202"/>
        <end position="329"/>
    </location>
</feature>
<dbReference type="GO" id="GO:0046872">
    <property type="term" value="F:metal ion binding"/>
    <property type="evidence" value="ECO:0007669"/>
    <property type="project" value="UniProtKB-KW"/>
</dbReference>
<dbReference type="Proteomes" id="UP001596442">
    <property type="component" value="Unassembled WGS sequence"/>
</dbReference>
<dbReference type="Gene3D" id="3.30.70.360">
    <property type="match status" value="1"/>
</dbReference>
<feature type="region of interest" description="Disordered" evidence="5">
    <location>
        <begin position="1"/>
        <end position="25"/>
    </location>
</feature>
<evidence type="ECO:0000256" key="4">
    <source>
        <dbReference type="ARBA" id="ARBA00022833"/>
    </source>
</evidence>
<dbReference type="PANTHER" id="PTHR43808:SF32">
    <property type="entry name" value="ARGE_DAPE-RELATED DEACYLASE"/>
    <property type="match status" value="1"/>
</dbReference>
<keyword evidence="4" id="KW-0862">Zinc</keyword>
<name>A0ABD5SAF0_9EURY</name>
<feature type="compositionally biased region" description="Acidic residues" evidence="5">
    <location>
        <begin position="1"/>
        <end position="13"/>
    </location>
</feature>
<reference evidence="7 8" key="1">
    <citation type="journal article" date="2019" name="Int. J. Syst. Evol. Microbiol.">
        <title>The Global Catalogue of Microorganisms (GCM) 10K type strain sequencing project: providing services to taxonomists for standard genome sequencing and annotation.</title>
        <authorList>
            <consortium name="The Broad Institute Genomics Platform"/>
            <consortium name="The Broad Institute Genome Sequencing Center for Infectious Disease"/>
            <person name="Wu L."/>
            <person name="Ma J."/>
        </authorList>
    </citation>
    <scope>NUCLEOTIDE SEQUENCE [LARGE SCALE GENOMIC DNA]</scope>
    <source>
        <strain evidence="7 8">CGMCC 1.3239</strain>
    </source>
</reference>
<evidence type="ECO:0000256" key="3">
    <source>
        <dbReference type="ARBA" id="ARBA00022801"/>
    </source>
</evidence>
<keyword evidence="8" id="KW-1185">Reference proteome</keyword>
<sequence length="441" mass="46506">MTDTDSGESDPTEPDPLLDGVEPPDTERVVELARELIALDTSNPPGDTRAITDWIDAFLADRGVDTERVATDPMKPNLVATIPGTSTRTLLYNGHADTVPYDADEWTHDPLGERDGDRLYGRGATDMKGPLAAMLAAAEAIVEADTDPPVTLALAVVSDEETAGDAGVDTLVESGALDRLAPDACVIGETTCTNGRHSVTVADRGSIWLTLRAEGVAAHGSRPSRGENAIDRLWEAVSLLRRRLTARDLPVPEGFSPVIEESVAYYEPILGAAEARRTFTHPTVNLGTIEGGESVNTVPSTATARLDIRLTAGVETATVLADVRECLAEFPAVSIADASWSVGSYEPADSPLVSTVAETAEAIVAPADAAGDGRVFRRSATGGGDAKTFRHAGVPTVEFAFGTDTVHAVDEYITTTALARNAGMYGRLPWVWADQVGDTST</sequence>
<evidence type="ECO:0000259" key="6">
    <source>
        <dbReference type="Pfam" id="PF07687"/>
    </source>
</evidence>
<dbReference type="InterPro" id="IPR050072">
    <property type="entry name" value="Peptidase_M20A"/>
</dbReference>
<dbReference type="SUPFAM" id="SSF55031">
    <property type="entry name" value="Bacterial exopeptidase dimerisation domain"/>
    <property type="match status" value="1"/>
</dbReference>
<gene>
    <name evidence="7" type="ORF">ACFQEU_08960</name>
</gene>
<accession>A0ABD5SAF0</accession>
<dbReference type="InterPro" id="IPR011650">
    <property type="entry name" value="Peptidase_M20_dimer"/>
</dbReference>
<dbReference type="AlphaFoldDB" id="A0ABD5SAF0"/>
<dbReference type="InterPro" id="IPR036264">
    <property type="entry name" value="Bact_exopeptidase_dim_dom"/>
</dbReference>
<comment type="cofactor">
    <cofactor evidence="1">
        <name>Zn(2+)</name>
        <dbReference type="ChEBI" id="CHEBI:29105"/>
    </cofactor>
</comment>
<organism evidence="7 8">
    <name type="scientific">Halorubrum tibetense</name>
    <dbReference type="NCBI Taxonomy" id="175631"/>
    <lineage>
        <taxon>Archaea</taxon>
        <taxon>Methanobacteriati</taxon>
        <taxon>Methanobacteriota</taxon>
        <taxon>Stenosarchaea group</taxon>
        <taxon>Halobacteria</taxon>
        <taxon>Halobacteriales</taxon>
        <taxon>Haloferacaceae</taxon>
        <taxon>Halorubrum</taxon>
    </lineage>
</organism>
<comment type="caution">
    <text evidence="7">The sequence shown here is derived from an EMBL/GenBank/DDBJ whole genome shotgun (WGS) entry which is preliminary data.</text>
</comment>
<dbReference type="EMBL" id="JBHSWW010000116">
    <property type="protein sequence ID" value="MFC6753592.1"/>
    <property type="molecule type" value="Genomic_DNA"/>
</dbReference>
<evidence type="ECO:0000313" key="7">
    <source>
        <dbReference type="EMBL" id="MFC6753592.1"/>
    </source>
</evidence>
<dbReference type="InterPro" id="IPR002933">
    <property type="entry name" value="Peptidase_M20"/>
</dbReference>
<dbReference type="Pfam" id="PF01546">
    <property type="entry name" value="Peptidase_M20"/>
    <property type="match status" value="1"/>
</dbReference>
<evidence type="ECO:0000256" key="2">
    <source>
        <dbReference type="ARBA" id="ARBA00022723"/>
    </source>
</evidence>
<proteinExistence type="predicted"/>
<dbReference type="Gene3D" id="3.40.630.10">
    <property type="entry name" value="Zn peptidases"/>
    <property type="match status" value="1"/>
</dbReference>
<dbReference type="PANTHER" id="PTHR43808">
    <property type="entry name" value="ACETYLORNITHINE DEACETYLASE"/>
    <property type="match status" value="1"/>
</dbReference>
<dbReference type="RefSeq" id="WP_379781347.1">
    <property type="nucleotide sequence ID" value="NZ_JBHSWW010000116.1"/>
</dbReference>
<evidence type="ECO:0000313" key="8">
    <source>
        <dbReference type="Proteomes" id="UP001596442"/>
    </source>
</evidence>
<keyword evidence="2" id="KW-0479">Metal-binding</keyword>